<accession>A0A7W9JBQ7</accession>
<gene>
    <name evidence="2" type="ORF">HDA39_005945</name>
</gene>
<evidence type="ECO:0000313" key="2">
    <source>
        <dbReference type="EMBL" id="MBB5839211.1"/>
    </source>
</evidence>
<dbReference type="GO" id="GO:0050566">
    <property type="term" value="F:asparaginyl-tRNA synthase (glutamine-hydrolyzing) activity"/>
    <property type="evidence" value="ECO:0007669"/>
    <property type="project" value="UniProtKB-EC"/>
</dbReference>
<dbReference type="EC" id="6.3.5.7" evidence="2"/>
<dbReference type="RefSeq" id="WP_184800712.1">
    <property type="nucleotide sequence ID" value="NZ_JACHMY010000001.1"/>
</dbReference>
<dbReference type="InterPro" id="IPR020556">
    <property type="entry name" value="Amidase_CS"/>
</dbReference>
<dbReference type="GO" id="GO:0016740">
    <property type="term" value="F:transferase activity"/>
    <property type="evidence" value="ECO:0007669"/>
    <property type="project" value="UniProtKB-KW"/>
</dbReference>
<protein>
    <submittedName>
        <fullName evidence="2">Aspartyl-tRNA(Asn)/glutamyl-tRNA(Gln) amidotransferase subunit A</fullName>
        <ecNumber evidence="2">6.3.5.6</ecNumber>
        <ecNumber evidence="2">6.3.5.7</ecNumber>
    </submittedName>
</protein>
<evidence type="ECO:0000313" key="3">
    <source>
        <dbReference type="Proteomes" id="UP000549971"/>
    </source>
</evidence>
<comment type="caution">
    <text evidence="2">The sequence shown here is derived from an EMBL/GenBank/DDBJ whole genome shotgun (WGS) entry which is preliminary data.</text>
</comment>
<dbReference type="InterPro" id="IPR036928">
    <property type="entry name" value="AS_sf"/>
</dbReference>
<dbReference type="AlphaFoldDB" id="A0A7W9JBQ7"/>
<dbReference type="SUPFAM" id="SSF75304">
    <property type="entry name" value="Amidase signature (AS) enzymes"/>
    <property type="match status" value="1"/>
</dbReference>
<keyword evidence="3" id="KW-1185">Reference proteome</keyword>
<dbReference type="PROSITE" id="PS00571">
    <property type="entry name" value="AMIDASES"/>
    <property type="match status" value="1"/>
</dbReference>
<proteinExistence type="predicted"/>
<dbReference type="EMBL" id="JACHMY010000001">
    <property type="protein sequence ID" value="MBB5839211.1"/>
    <property type="molecule type" value="Genomic_DNA"/>
</dbReference>
<dbReference type="EC" id="6.3.5.6" evidence="2"/>
<feature type="domain" description="Amidase" evidence="1">
    <location>
        <begin position="21"/>
        <end position="400"/>
    </location>
</feature>
<dbReference type="InterPro" id="IPR000120">
    <property type="entry name" value="Amidase"/>
</dbReference>
<evidence type="ECO:0000259" key="1">
    <source>
        <dbReference type="Pfam" id="PF01425"/>
    </source>
</evidence>
<dbReference type="GO" id="GO:0050567">
    <property type="term" value="F:glutaminyl-tRNA synthase (glutamine-hydrolyzing) activity"/>
    <property type="evidence" value="ECO:0007669"/>
    <property type="project" value="UniProtKB-EC"/>
</dbReference>
<keyword evidence="2" id="KW-0808">Transferase</keyword>
<dbReference type="PANTHER" id="PTHR11895:SF67">
    <property type="entry name" value="AMIDASE DOMAIN-CONTAINING PROTEIN"/>
    <property type="match status" value="1"/>
</dbReference>
<sequence length="420" mass="43534">MLSLEEIAAQVRSGELDPAGLVEEALTKARDNAGLNAVVHLDETGARAAAGWHNRKGLLAGVPVLVKEIIEVEGLPYRCGSVAMDEVGTSDADVVRRLRAAGAIVIGLSHSHEFAYGCTGTSNRVGPCRNPYDPERMTGGSSSGAGAAVAAGIVPLAIGTDTAGSVRIPAALCGVVGFKPAYGTLPADGVFPLAQSLDHVGVLTATVADATYALAALTNSLPTAPSVTPPRLGVVTTREADAAVAEAWSACLARLQTAGARTAPVDLPENLTRTAIDLQGPEAVANHAGRSTDAYQPDVQLRLKEAAEIPAWRYVQARRDTETIRAQVKTLLDWYDAVVLPTVPLVAPLIAEVADLERSTAIRAQLMRNTRLGNLTGFPAISVPLPVRGLPVGLQVVARDNETAAATAGWIAGRLAAAEV</sequence>
<dbReference type="Gene3D" id="3.90.1300.10">
    <property type="entry name" value="Amidase signature (AS) domain"/>
    <property type="match status" value="1"/>
</dbReference>
<keyword evidence="2" id="KW-0436">Ligase</keyword>
<organism evidence="2 3">
    <name type="scientific">Kribbella italica</name>
    <dbReference type="NCBI Taxonomy" id="1540520"/>
    <lineage>
        <taxon>Bacteria</taxon>
        <taxon>Bacillati</taxon>
        <taxon>Actinomycetota</taxon>
        <taxon>Actinomycetes</taxon>
        <taxon>Propionibacteriales</taxon>
        <taxon>Kribbellaceae</taxon>
        <taxon>Kribbella</taxon>
    </lineage>
</organism>
<reference evidence="2 3" key="1">
    <citation type="submission" date="2020-08" db="EMBL/GenBank/DDBJ databases">
        <title>Sequencing the genomes of 1000 actinobacteria strains.</title>
        <authorList>
            <person name="Klenk H.-P."/>
        </authorList>
    </citation>
    <scope>NUCLEOTIDE SEQUENCE [LARGE SCALE GENOMIC DNA]</scope>
    <source>
        <strain evidence="2 3">DSM 28967</strain>
    </source>
</reference>
<name>A0A7W9JBQ7_9ACTN</name>
<dbReference type="Proteomes" id="UP000549971">
    <property type="component" value="Unassembled WGS sequence"/>
</dbReference>
<dbReference type="InterPro" id="IPR023631">
    <property type="entry name" value="Amidase_dom"/>
</dbReference>
<dbReference type="PANTHER" id="PTHR11895">
    <property type="entry name" value="TRANSAMIDASE"/>
    <property type="match status" value="1"/>
</dbReference>
<dbReference type="Pfam" id="PF01425">
    <property type="entry name" value="Amidase"/>
    <property type="match status" value="1"/>
</dbReference>